<dbReference type="RefSeq" id="XP_009049477.1">
    <property type="nucleotide sequence ID" value="XM_009051229.1"/>
</dbReference>
<feature type="disulfide bond" evidence="1">
    <location>
        <begin position="497"/>
        <end position="506"/>
    </location>
</feature>
<dbReference type="EMBL" id="KB200890">
    <property type="protein sequence ID" value="ESO99828.1"/>
    <property type="molecule type" value="Genomic_DNA"/>
</dbReference>
<reference evidence="3 4" key="1">
    <citation type="journal article" date="2013" name="Nature">
        <title>Insights into bilaterian evolution from three spiralian genomes.</title>
        <authorList>
            <person name="Simakov O."/>
            <person name="Marletaz F."/>
            <person name="Cho S.J."/>
            <person name="Edsinger-Gonzales E."/>
            <person name="Havlak P."/>
            <person name="Hellsten U."/>
            <person name="Kuo D.H."/>
            <person name="Larsson T."/>
            <person name="Lv J."/>
            <person name="Arendt D."/>
            <person name="Savage R."/>
            <person name="Osoegawa K."/>
            <person name="de Jong P."/>
            <person name="Grimwood J."/>
            <person name="Chapman J.A."/>
            <person name="Shapiro H."/>
            <person name="Aerts A."/>
            <person name="Otillar R.P."/>
            <person name="Terry A.Y."/>
            <person name="Boore J.L."/>
            <person name="Grigoriev I.V."/>
            <person name="Lindberg D.R."/>
            <person name="Seaver E.C."/>
            <person name="Weisblat D.A."/>
            <person name="Putnam N.H."/>
            <person name="Rokhsar D.S."/>
        </authorList>
    </citation>
    <scope>NUCLEOTIDE SEQUENCE [LARGE SCALE GENOMIC DNA]</scope>
</reference>
<feature type="disulfide bond" evidence="1">
    <location>
        <begin position="718"/>
        <end position="727"/>
    </location>
</feature>
<dbReference type="OMA" id="HGQGNIC"/>
<feature type="domain" description="EGF-like" evidence="2">
    <location>
        <begin position="45"/>
        <end position="87"/>
    </location>
</feature>
<feature type="domain" description="EGF-like" evidence="2">
    <location>
        <begin position="392"/>
        <end position="434"/>
    </location>
</feature>
<feature type="disulfide bond" evidence="1">
    <location>
        <begin position="77"/>
        <end position="86"/>
    </location>
</feature>
<keyword evidence="4" id="KW-1185">Reference proteome</keyword>
<dbReference type="InterPro" id="IPR000742">
    <property type="entry name" value="EGF"/>
</dbReference>
<protein>
    <recommendedName>
        <fullName evidence="2">EGF-like domain-containing protein</fullName>
    </recommendedName>
</protein>
<evidence type="ECO:0000313" key="3">
    <source>
        <dbReference type="EMBL" id="ESO99828.1"/>
    </source>
</evidence>
<dbReference type="PROSITE" id="PS00022">
    <property type="entry name" value="EGF_1"/>
    <property type="match status" value="10"/>
</dbReference>
<feature type="domain" description="EGF-like" evidence="2">
    <location>
        <begin position="317"/>
        <end position="359"/>
    </location>
</feature>
<feature type="disulfide bond" evidence="1">
    <location>
        <begin position="424"/>
        <end position="433"/>
    </location>
</feature>
<dbReference type="KEGG" id="lgi:LOTGIDRAFT_173486"/>
<dbReference type="AlphaFoldDB" id="V4A7C7"/>
<feature type="domain" description="EGF-like" evidence="2">
    <location>
        <begin position="572"/>
        <end position="612"/>
    </location>
</feature>
<evidence type="ECO:0000256" key="1">
    <source>
        <dbReference type="PROSITE-ProRule" id="PRU00076"/>
    </source>
</evidence>
<feature type="disulfide bond" evidence="1">
    <location>
        <begin position="349"/>
        <end position="358"/>
    </location>
</feature>
<evidence type="ECO:0000259" key="2">
    <source>
        <dbReference type="PROSITE" id="PS50026"/>
    </source>
</evidence>
<dbReference type="SMART" id="SM00181">
    <property type="entry name" value="EGF"/>
    <property type="match status" value="12"/>
</dbReference>
<dbReference type="Pfam" id="PF00008">
    <property type="entry name" value="EGF"/>
    <property type="match status" value="1"/>
</dbReference>
<dbReference type="InterPro" id="IPR050906">
    <property type="entry name" value="Notch_signaling"/>
</dbReference>
<dbReference type="GeneID" id="20242401"/>
<proteinExistence type="predicted"/>
<feature type="domain" description="EGF-like" evidence="2">
    <location>
        <begin position="686"/>
        <end position="728"/>
    </location>
</feature>
<dbReference type="PANTHER" id="PTHR24044">
    <property type="entry name" value="NOTCH LIGAND FAMILY MEMBER"/>
    <property type="match status" value="1"/>
</dbReference>
<dbReference type="CTD" id="20242401"/>
<sequence>MTTVLSPFVSFLELIPDCQNGGQFVAEDGKLKCSCPSKTFGDDCSLGVCDVESENPCASGSTCIPGENIADVPNCVCTPGTTGKYCNELIPDCQNGGQFVAEDGKLKCSCPSKTFGDDCSLGVCDVESENPCASGSTCIPGENIADVPNCVCTPGTTGKYCNDTIKDCKNGAEQKEVNGEFICDCVAGTFGDDCSLGVCDVESENPCASGSTCIPGENIADDPNCVCFPGTTGKYCDDTIKDCKNGAEQKEVNGEFICDCVAGTFGDDCMLYLKPSLIFTPQPSDYLYTYLMVSNNIAFDDVKGILKKMLKWNHLQGLGVCDLESENPCASGSTCIPGENIADDPNCVCSPGTTGKYCDDTIKDCKNGAEQKEVNGEFICDCVAGTFGDDCSLGVCDVESENPCANGSTCIPGENIADAPRCVCSPGTTGKYCDDTIKDCKNGAEQKEVNGEFICDCVAGTFGDDCSLGVCDVENPCANGSTCIPGENITDVPNCVCLPGTTGKYCDDTIKDCKNGAEQKEVNGEFICDCVAGTFGDDCNTIKDCKNGAEQKEVNGEFICDCVAGTFGDDCSLGVCDVENPCANGSTCIPGENITDVPNCVCLPGTTGKYCDGLGVCDVENPCANGSTCIPGKNITDVPNCVCSPGTTGKYCDDTIKDCKNGAEQKEVNGEFICDCVAGTFGDDCSLGVCDVESENPCANGSTCIPGENITDVPNCVCLPGATGKYCDECGYNYSNETDLFPIPYMTETLCDKAKCDANCAIDTKCSCATVSGDGVCQLYETPVIFVSYDANEDACFERCNATSECKTIGLTKKEKIGYCFLFNVTLDQIPVGIKMSKTDESIAAEKRIRTHGT</sequence>
<feature type="domain" description="EGF-like" evidence="2">
    <location>
        <begin position="613"/>
        <end position="653"/>
    </location>
</feature>
<dbReference type="OrthoDB" id="6474396at2759"/>
<keyword evidence="1" id="KW-0245">EGF-like domain</keyword>
<feature type="domain" description="EGF-like" evidence="2">
    <location>
        <begin position="120"/>
        <end position="162"/>
    </location>
</feature>
<accession>V4A7C7</accession>
<dbReference type="Gene3D" id="2.10.25.10">
    <property type="entry name" value="Laminin"/>
    <property type="match status" value="9"/>
</dbReference>
<feature type="domain" description="EGF-like" evidence="2">
    <location>
        <begin position="195"/>
        <end position="237"/>
    </location>
</feature>
<feature type="domain" description="EGF-like" evidence="2">
    <location>
        <begin position="467"/>
        <end position="507"/>
    </location>
</feature>
<name>V4A7C7_LOTGI</name>
<dbReference type="SUPFAM" id="SSF57196">
    <property type="entry name" value="EGF/Laminin"/>
    <property type="match status" value="8"/>
</dbReference>
<keyword evidence="1" id="KW-1015">Disulfide bond</keyword>
<dbReference type="STRING" id="225164.V4A7C7"/>
<evidence type="ECO:0000313" key="4">
    <source>
        <dbReference type="Proteomes" id="UP000030746"/>
    </source>
</evidence>
<dbReference type="GO" id="GO:0005112">
    <property type="term" value="F:Notch binding"/>
    <property type="evidence" value="ECO:0007669"/>
    <property type="project" value="TreeGrafter"/>
</dbReference>
<feature type="disulfide bond" evidence="1">
    <location>
        <begin position="602"/>
        <end position="611"/>
    </location>
</feature>
<comment type="caution">
    <text evidence="1">Lacks conserved residue(s) required for the propagation of feature annotation.</text>
</comment>
<gene>
    <name evidence="3" type="ORF">LOTGIDRAFT_173486</name>
</gene>
<dbReference type="PROSITE" id="PS50026">
    <property type="entry name" value="EGF_3"/>
    <property type="match status" value="9"/>
</dbReference>
<dbReference type="HOGENOM" id="CLU_334410_0_0_1"/>
<dbReference type="Proteomes" id="UP000030746">
    <property type="component" value="Unassembled WGS sequence"/>
</dbReference>
<dbReference type="PANTHER" id="PTHR24044:SF420">
    <property type="entry name" value="DELTA AND NOTCH-LIKE EPIDERMAL GROWTH FACTOR-RELATED RECEPTOR ISOFORM X1"/>
    <property type="match status" value="1"/>
</dbReference>
<feature type="disulfide bond" evidence="1">
    <location>
        <begin position="227"/>
        <end position="236"/>
    </location>
</feature>
<organism evidence="3 4">
    <name type="scientific">Lottia gigantea</name>
    <name type="common">Giant owl limpet</name>
    <dbReference type="NCBI Taxonomy" id="225164"/>
    <lineage>
        <taxon>Eukaryota</taxon>
        <taxon>Metazoa</taxon>
        <taxon>Spiralia</taxon>
        <taxon>Lophotrochozoa</taxon>
        <taxon>Mollusca</taxon>
        <taxon>Gastropoda</taxon>
        <taxon>Patellogastropoda</taxon>
        <taxon>Lottioidea</taxon>
        <taxon>Lottiidae</taxon>
        <taxon>Lottia</taxon>
    </lineage>
</organism>
<feature type="disulfide bond" evidence="1">
    <location>
        <begin position="152"/>
        <end position="161"/>
    </location>
</feature>
<feature type="disulfide bond" evidence="1">
    <location>
        <begin position="643"/>
        <end position="652"/>
    </location>
</feature>